<evidence type="ECO:0000256" key="5">
    <source>
        <dbReference type="ARBA" id="ARBA00022803"/>
    </source>
</evidence>
<feature type="transmembrane region" description="Helical" evidence="11">
    <location>
        <begin position="15"/>
        <end position="34"/>
    </location>
</feature>
<dbReference type="SUPFAM" id="SSF48452">
    <property type="entry name" value="TPR-like"/>
    <property type="match status" value="2"/>
</dbReference>
<accession>A0AAN7PG96</accession>
<keyword evidence="5 10" id="KW-0802">TPR repeat</keyword>
<dbReference type="GO" id="GO:0030943">
    <property type="term" value="F:mitochondrion targeting sequence binding"/>
    <property type="evidence" value="ECO:0007669"/>
    <property type="project" value="TreeGrafter"/>
</dbReference>
<evidence type="ECO:0000256" key="8">
    <source>
        <dbReference type="ARBA" id="ARBA00023136"/>
    </source>
</evidence>
<comment type="subcellular location">
    <subcellularLocation>
        <location evidence="1">Mitochondrion outer membrane</location>
        <topology evidence="1">Single-pass membrane protein</topology>
    </subcellularLocation>
</comment>
<evidence type="ECO:0000256" key="11">
    <source>
        <dbReference type="SAM" id="Phobius"/>
    </source>
</evidence>
<evidence type="ECO:0000256" key="3">
    <source>
        <dbReference type="ARBA" id="ARBA00022737"/>
    </source>
</evidence>
<evidence type="ECO:0000256" key="2">
    <source>
        <dbReference type="ARBA" id="ARBA00022692"/>
    </source>
</evidence>
<dbReference type="EMBL" id="JARPUR010000001">
    <property type="protein sequence ID" value="KAK4887620.1"/>
    <property type="molecule type" value="Genomic_DNA"/>
</dbReference>
<evidence type="ECO:0008006" key="14">
    <source>
        <dbReference type="Google" id="ProtNLM"/>
    </source>
</evidence>
<comment type="caution">
    <text evidence="12">The sequence shown here is derived from an EMBL/GenBank/DDBJ whole genome shotgun (WGS) entry which is preliminary data.</text>
</comment>
<feature type="repeat" description="TPR" evidence="10">
    <location>
        <begin position="498"/>
        <end position="531"/>
    </location>
</feature>
<evidence type="ECO:0000313" key="13">
    <source>
        <dbReference type="Proteomes" id="UP001353858"/>
    </source>
</evidence>
<proteinExistence type="inferred from homology"/>
<evidence type="ECO:0000256" key="1">
    <source>
        <dbReference type="ARBA" id="ARBA00004572"/>
    </source>
</evidence>
<evidence type="ECO:0000256" key="4">
    <source>
        <dbReference type="ARBA" id="ARBA00022787"/>
    </source>
</evidence>
<keyword evidence="8 11" id="KW-0472">Membrane</keyword>
<dbReference type="Pfam" id="PF13181">
    <property type="entry name" value="TPR_8"/>
    <property type="match status" value="2"/>
</dbReference>
<dbReference type="PANTHER" id="PTHR46208">
    <property type="entry name" value="MITOCHONDRIAL IMPORT RECEPTOR SUBUNIT TOM70"/>
    <property type="match status" value="1"/>
</dbReference>
<keyword evidence="2 11" id="KW-0812">Transmembrane</keyword>
<dbReference type="Proteomes" id="UP001353858">
    <property type="component" value="Unassembled WGS sequence"/>
</dbReference>
<dbReference type="GO" id="GO:0045039">
    <property type="term" value="P:protein insertion into mitochondrial inner membrane"/>
    <property type="evidence" value="ECO:0007669"/>
    <property type="project" value="TreeGrafter"/>
</dbReference>
<keyword evidence="3" id="KW-0677">Repeat</keyword>
<dbReference type="Gene3D" id="1.25.40.10">
    <property type="entry name" value="Tetratricopeptide repeat domain"/>
    <property type="match status" value="2"/>
</dbReference>
<dbReference type="InterPro" id="IPR019734">
    <property type="entry name" value="TPR_rpt"/>
</dbReference>
<feature type="repeat" description="TPR" evidence="10">
    <location>
        <begin position="320"/>
        <end position="353"/>
    </location>
</feature>
<protein>
    <recommendedName>
        <fullName evidence="14">Mitochondrial import receptor subunit TOM70</fullName>
    </recommendedName>
</protein>
<dbReference type="GO" id="GO:0005741">
    <property type="term" value="C:mitochondrial outer membrane"/>
    <property type="evidence" value="ECO:0007669"/>
    <property type="project" value="UniProtKB-SubCell"/>
</dbReference>
<keyword evidence="6 11" id="KW-1133">Transmembrane helix</keyword>
<organism evidence="12 13">
    <name type="scientific">Aquatica leii</name>
    <dbReference type="NCBI Taxonomy" id="1421715"/>
    <lineage>
        <taxon>Eukaryota</taxon>
        <taxon>Metazoa</taxon>
        <taxon>Ecdysozoa</taxon>
        <taxon>Arthropoda</taxon>
        <taxon>Hexapoda</taxon>
        <taxon>Insecta</taxon>
        <taxon>Pterygota</taxon>
        <taxon>Neoptera</taxon>
        <taxon>Endopterygota</taxon>
        <taxon>Coleoptera</taxon>
        <taxon>Polyphaga</taxon>
        <taxon>Elateriformia</taxon>
        <taxon>Elateroidea</taxon>
        <taxon>Lampyridae</taxon>
        <taxon>Luciolinae</taxon>
        <taxon>Aquatica</taxon>
    </lineage>
</organism>
<reference evidence="13" key="1">
    <citation type="submission" date="2023-01" db="EMBL/GenBank/DDBJ databases">
        <title>Key to firefly adult light organ development and bioluminescence: homeobox transcription factors regulate luciferase expression and transportation to peroxisome.</title>
        <authorList>
            <person name="Fu X."/>
        </authorList>
    </citation>
    <scope>NUCLEOTIDE SEQUENCE [LARGE SCALE GENOMIC DNA]</scope>
</reference>
<name>A0AAN7PG96_9COLE</name>
<evidence type="ECO:0000256" key="9">
    <source>
        <dbReference type="ARBA" id="ARBA00038030"/>
    </source>
</evidence>
<comment type="similarity">
    <text evidence="9">Belongs to the Tom70 family.</text>
</comment>
<dbReference type="Pfam" id="PF00515">
    <property type="entry name" value="TPR_1"/>
    <property type="match status" value="1"/>
</dbReference>
<dbReference type="SMART" id="SM00028">
    <property type="entry name" value="TPR"/>
    <property type="match status" value="8"/>
</dbReference>
<dbReference type="GO" id="GO:0008320">
    <property type="term" value="F:protein transmembrane transporter activity"/>
    <property type="evidence" value="ECO:0007669"/>
    <property type="project" value="TreeGrafter"/>
</dbReference>
<evidence type="ECO:0000256" key="7">
    <source>
        <dbReference type="ARBA" id="ARBA00023128"/>
    </source>
</evidence>
<feature type="repeat" description="TPR" evidence="10">
    <location>
        <begin position="74"/>
        <end position="107"/>
    </location>
</feature>
<keyword evidence="7" id="KW-0496">Mitochondrion</keyword>
<evidence type="ECO:0000313" key="12">
    <source>
        <dbReference type="EMBL" id="KAK4887620.1"/>
    </source>
</evidence>
<feature type="repeat" description="TPR" evidence="10">
    <location>
        <begin position="354"/>
        <end position="387"/>
    </location>
</feature>
<dbReference type="GO" id="GO:0030150">
    <property type="term" value="P:protein import into mitochondrial matrix"/>
    <property type="evidence" value="ECO:0007669"/>
    <property type="project" value="TreeGrafter"/>
</dbReference>
<keyword evidence="4" id="KW-1000">Mitochondrion outer membrane</keyword>
<dbReference type="AlphaFoldDB" id="A0AAN7PG96"/>
<evidence type="ECO:0000256" key="6">
    <source>
        <dbReference type="ARBA" id="ARBA00022989"/>
    </source>
</evidence>
<gene>
    <name evidence="12" type="ORF">RN001_003891</name>
</gene>
<feature type="repeat" description="TPR" evidence="10">
    <location>
        <begin position="429"/>
        <end position="462"/>
    </location>
</feature>
<keyword evidence="13" id="KW-1185">Reference proteome</keyword>
<dbReference type="PROSITE" id="PS50005">
    <property type="entry name" value="TPR"/>
    <property type="match status" value="5"/>
</dbReference>
<dbReference type="PANTHER" id="PTHR46208:SF1">
    <property type="entry name" value="MITOCHONDRIAL IMPORT RECEPTOR SUBUNIT TOM70"/>
    <property type="match status" value="1"/>
</dbReference>
<evidence type="ECO:0000256" key="10">
    <source>
        <dbReference type="PROSITE-ProRule" id="PRU00339"/>
    </source>
</evidence>
<dbReference type="InterPro" id="IPR011990">
    <property type="entry name" value="TPR-like_helical_dom_sf"/>
</dbReference>
<dbReference type="PROSITE" id="PS50293">
    <property type="entry name" value="TPR_REGION"/>
    <property type="match status" value="2"/>
</dbReference>
<sequence>MSSVNSGGGTPFPKWQIALALGATGAIGLGYWYLRQQSKPVSVKKPNLKDNNSISIEDVSEDVDKKEETVFQQSQRFKNEGNVQFKKGKFDEAISLYNKAIEICPEEQRFDLATYYQNRAAAYEQLKKWSSVISDCTKALEFNEKYEKALFRRAKAYEAIKDWENCLDDITAVCLLQNFQNQNALLLADRVLKELGKQHAVEAMKNKKPTLPSKQFIKTYFMSFSEDPVYKSLLSMEEPVGDGNLSGFLRAKVAFATEQFDEIIPACTEEINSSESESHYIFEALSLRASFYLLSGAHKLALEDFKTIIEAIDVDSKLKVNTLIRRGSLYMQLENTADCLKDFSTAIDIAPEVSDIYHHRGQVNLLMNKTEDARKDFDKAVALNPNFAIAVVQKCYADYRYAMLTQNADMLIKSLTDFNKATTRFSTYSEVYVLYGQVLTERQEFQEAEKLYLKALEIEPHNATILVHRGILILQWTSDIKKAVDLMNAAIELDNKCEFAYETLGTVEVQRGNLVIAVELFNKAIALARTETEVTHLFSLRDAAISQLKVTTKLGIGPQLLKSDV</sequence>